<dbReference type="Gene3D" id="3.40.109.10">
    <property type="entry name" value="NADH Oxidase"/>
    <property type="match status" value="1"/>
</dbReference>
<evidence type="ECO:0000313" key="5">
    <source>
        <dbReference type="Proteomes" id="UP000190140"/>
    </source>
</evidence>
<dbReference type="OrthoDB" id="9812105at2"/>
<protein>
    <submittedName>
        <fullName evidence="4">Albonoursin synthase</fullName>
        <ecNumber evidence="4">1.3.3.13</ecNumber>
    </submittedName>
</protein>
<gene>
    <name evidence="4" type="primary">albA_1</name>
    <name evidence="4" type="ORF">CLOTH_05320</name>
</gene>
<dbReference type="AlphaFoldDB" id="A0A1V4IBE8"/>
<keyword evidence="5" id="KW-1185">Reference proteome</keyword>
<reference evidence="4 5" key="1">
    <citation type="submission" date="2017-03" db="EMBL/GenBank/DDBJ databases">
        <title>Genome sequence of Clostridium thermoalcaliphilum DSM 7309.</title>
        <authorList>
            <person name="Poehlein A."/>
            <person name="Daniel R."/>
        </authorList>
    </citation>
    <scope>NUCLEOTIDE SEQUENCE [LARGE SCALE GENOMIC DNA]</scope>
    <source>
        <strain evidence="4 5">DSM 7309</strain>
    </source>
</reference>
<name>A0A1V4IBE8_9FIRM</name>
<comment type="caution">
    <text evidence="4">The sequence shown here is derived from an EMBL/GenBank/DDBJ whole genome shotgun (WGS) entry which is preliminary data.</text>
</comment>
<dbReference type="RefSeq" id="WP_079410938.1">
    <property type="nucleotide sequence ID" value="NZ_MZGW01000001.1"/>
</dbReference>
<evidence type="ECO:0000259" key="3">
    <source>
        <dbReference type="Pfam" id="PF00881"/>
    </source>
</evidence>
<comment type="similarity">
    <text evidence="1">Belongs to the nitroreductase family.</text>
</comment>
<sequence length="170" mass="19251">MKVLTALNERRSIRSYLNTPIEDEKLSRILEAARISPSAKNRQEWKFIVVRNKKIKQRLLPAVNGRNFIVDAPVIIVACATEQSFVMPCGQPAYTVDLSIAMSYMILQAQELGLGTCWIGGFFEDQVKDILEIPENVRVVAITPLGYPAENPNPRPRKALDEIVCYDKYK</sequence>
<organism evidence="4 5">
    <name type="scientific">Alkalithermobacter paradoxus</name>
    <dbReference type="NCBI Taxonomy" id="29349"/>
    <lineage>
        <taxon>Bacteria</taxon>
        <taxon>Bacillati</taxon>
        <taxon>Bacillota</taxon>
        <taxon>Clostridia</taxon>
        <taxon>Peptostreptococcales</taxon>
        <taxon>Tepidibacteraceae</taxon>
        <taxon>Alkalithermobacter</taxon>
    </lineage>
</organism>
<keyword evidence="2 4" id="KW-0560">Oxidoreductase</keyword>
<dbReference type="CDD" id="cd02139">
    <property type="entry name" value="nitroreductase"/>
    <property type="match status" value="1"/>
</dbReference>
<dbReference type="Pfam" id="PF00881">
    <property type="entry name" value="Nitroreductase"/>
    <property type="match status" value="2"/>
</dbReference>
<accession>A0A1V4IBE8</accession>
<feature type="domain" description="Nitroreductase" evidence="3">
    <location>
        <begin position="8"/>
        <end position="65"/>
    </location>
</feature>
<evidence type="ECO:0000256" key="2">
    <source>
        <dbReference type="ARBA" id="ARBA00023002"/>
    </source>
</evidence>
<feature type="domain" description="Nitroreductase" evidence="3">
    <location>
        <begin position="68"/>
        <end position="147"/>
    </location>
</feature>
<dbReference type="InterPro" id="IPR000415">
    <property type="entry name" value="Nitroreductase-like"/>
</dbReference>
<dbReference type="SUPFAM" id="SSF55469">
    <property type="entry name" value="FMN-dependent nitroreductase-like"/>
    <property type="match status" value="1"/>
</dbReference>
<dbReference type="EC" id="1.3.3.13" evidence="4"/>
<dbReference type="InterPro" id="IPR029479">
    <property type="entry name" value="Nitroreductase"/>
</dbReference>
<evidence type="ECO:0000313" key="4">
    <source>
        <dbReference type="EMBL" id="OPJ57249.1"/>
    </source>
</evidence>
<dbReference type="EMBL" id="MZGW01000001">
    <property type="protein sequence ID" value="OPJ57249.1"/>
    <property type="molecule type" value="Genomic_DNA"/>
</dbReference>
<evidence type="ECO:0000256" key="1">
    <source>
        <dbReference type="ARBA" id="ARBA00007118"/>
    </source>
</evidence>
<dbReference type="PANTHER" id="PTHR43673">
    <property type="entry name" value="NAD(P)H NITROREDUCTASE YDGI-RELATED"/>
    <property type="match status" value="1"/>
</dbReference>
<dbReference type="Proteomes" id="UP000190140">
    <property type="component" value="Unassembled WGS sequence"/>
</dbReference>
<proteinExistence type="inferred from homology"/>
<dbReference type="STRING" id="29349.CLOTH_05320"/>
<dbReference type="PANTHER" id="PTHR43673:SF10">
    <property type="entry name" value="NADH DEHYDROGENASE_NAD(P)H NITROREDUCTASE XCC3605-RELATED"/>
    <property type="match status" value="1"/>
</dbReference>
<dbReference type="GO" id="GO:0016491">
    <property type="term" value="F:oxidoreductase activity"/>
    <property type="evidence" value="ECO:0007669"/>
    <property type="project" value="UniProtKB-KW"/>
</dbReference>